<sequence length="161" mass="17183">MTRMRRFLLATLLTCAGSVQAVEPKVVTIKGVVYAAIPCVINDNKPITAAFGDVLIAAIDGHYKTITLNYTLDCARSASRELQMQVRGNSAGFDPASLQVQGFDNLGIALTKDGTPLAINTWSDFDTDKQPLLQAVLVKSNAGEVKAGSFSAGATLMVDYR</sequence>
<evidence type="ECO:0000313" key="3">
    <source>
        <dbReference type="EMBL" id="NNA42921.1"/>
    </source>
</evidence>
<dbReference type="Proteomes" id="UP000586252">
    <property type="component" value="Unassembled WGS sequence"/>
</dbReference>
<feature type="signal peptide" evidence="1">
    <location>
        <begin position="1"/>
        <end position="21"/>
    </location>
</feature>
<dbReference type="Pfam" id="PF00419">
    <property type="entry name" value="Fimbrial"/>
    <property type="match status" value="1"/>
</dbReference>
<dbReference type="InterPro" id="IPR000259">
    <property type="entry name" value="Adhesion_dom_fimbrial"/>
</dbReference>
<dbReference type="InterPro" id="IPR050263">
    <property type="entry name" value="Bact_Fimbrial_Adh_Pro"/>
</dbReference>
<evidence type="ECO:0000256" key="1">
    <source>
        <dbReference type="SAM" id="SignalP"/>
    </source>
</evidence>
<comment type="caution">
    <text evidence="3">The sequence shown here is derived from an EMBL/GenBank/DDBJ whole genome shotgun (WGS) entry which is preliminary data.</text>
</comment>
<dbReference type="Gene3D" id="2.60.40.1090">
    <property type="entry name" value="Fimbrial-type adhesion domain"/>
    <property type="match status" value="1"/>
</dbReference>
<keyword evidence="1" id="KW-0732">Signal</keyword>
<dbReference type="Proteomes" id="UP000535954">
    <property type="component" value="Unassembled WGS sequence"/>
</dbReference>
<reference evidence="6 7" key="1">
    <citation type="journal article" date="2020" name="Front. Microbiol.">
        <title>Genetic Organization of the aprX-lipA2 Operon Affects the Proteolytic Potential of Pseudomonas Species in Milk.</title>
        <authorList>
            <person name="Maier C."/>
            <person name="Huptas C."/>
            <person name="von Neubeck M."/>
            <person name="Scherer S."/>
            <person name="Wenning M."/>
            <person name="Lucking G."/>
        </authorList>
    </citation>
    <scope>NUCLEOTIDE SEQUENCE [LARGE SCALE GENOMIC DNA]</scope>
    <source>
        <strain evidence="3 7">WS 4997</strain>
        <strain evidence="5 8">WS 5404</strain>
        <strain evidence="4 6">WS 5405</strain>
    </source>
</reference>
<evidence type="ECO:0000313" key="4">
    <source>
        <dbReference type="EMBL" id="NNA71279.1"/>
    </source>
</evidence>
<evidence type="ECO:0000313" key="5">
    <source>
        <dbReference type="EMBL" id="NNA80202.1"/>
    </source>
</evidence>
<evidence type="ECO:0000313" key="8">
    <source>
        <dbReference type="Proteomes" id="UP000586252"/>
    </source>
</evidence>
<dbReference type="InterPro" id="IPR008966">
    <property type="entry name" value="Adhesion_dom_sf"/>
</dbReference>
<evidence type="ECO:0000313" key="7">
    <source>
        <dbReference type="Proteomes" id="UP000583279"/>
    </source>
</evidence>
<dbReference type="Proteomes" id="UP000583279">
    <property type="component" value="Unassembled WGS sequence"/>
</dbReference>
<proteinExistence type="predicted"/>
<dbReference type="InterPro" id="IPR036937">
    <property type="entry name" value="Adhesion_dom_fimbrial_sf"/>
</dbReference>
<dbReference type="EMBL" id="JAAQYI010000008">
    <property type="protein sequence ID" value="NNA80202.1"/>
    <property type="molecule type" value="Genomic_DNA"/>
</dbReference>
<dbReference type="GO" id="GO:0009289">
    <property type="term" value="C:pilus"/>
    <property type="evidence" value="ECO:0007669"/>
    <property type="project" value="InterPro"/>
</dbReference>
<protein>
    <submittedName>
        <fullName evidence="3">Fimbrial protein</fullName>
    </submittedName>
</protein>
<dbReference type="RefSeq" id="WP_057710097.1">
    <property type="nucleotide sequence ID" value="NZ_JAAQYH010000001.1"/>
</dbReference>
<evidence type="ECO:0000313" key="6">
    <source>
        <dbReference type="Proteomes" id="UP000535954"/>
    </source>
</evidence>
<feature type="chain" id="PRO_5033605071" evidence="1">
    <location>
        <begin position="22"/>
        <end position="161"/>
    </location>
</feature>
<feature type="domain" description="Fimbrial-type adhesion" evidence="2">
    <location>
        <begin position="28"/>
        <end position="160"/>
    </location>
</feature>
<organism evidence="3 7">
    <name type="scientific">Pseudomonas lactis</name>
    <dbReference type="NCBI Taxonomy" id="1615674"/>
    <lineage>
        <taxon>Bacteria</taxon>
        <taxon>Pseudomonadati</taxon>
        <taxon>Pseudomonadota</taxon>
        <taxon>Gammaproteobacteria</taxon>
        <taxon>Pseudomonadales</taxon>
        <taxon>Pseudomonadaceae</taxon>
        <taxon>Pseudomonas</taxon>
    </lineage>
</organism>
<dbReference type="GO" id="GO:0043709">
    <property type="term" value="P:cell adhesion involved in single-species biofilm formation"/>
    <property type="evidence" value="ECO:0007669"/>
    <property type="project" value="TreeGrafter"/>
</dbReference>
<dbReference type="AlphaFoldDB" id="A0A7Y1PX86"/>
<dbReference type="GeneID" id="45732161"/>
<gene>
    <name evidence="4" type="ORF">HBO13_01320</name>
    <name evidence="3" type="ORF">HBO18_02180</name>
    <name evidence="5" type="ORF">HBO30_15855</name>
</gene>
<dbReference type="PANTHER" id="PTHR33420">
    <property type="entry name" value="FIMBRIAL SUBUNIT ELFA-RELATED"/>
    <property type="match status" value="1"/>
</dbReference>
<dbReference type="EMBL" id="JAAQYK010000001">
    <property type="protein sequence ID" value="NNA42921.1"/>
    <property type="molecule type" value="Genomic_DNA"/>
</dbReference>
<name>A0A7Y1PX86_9PSED</name>
<dbReference type="PANTHER" id="PTHR33420:SF34">
    <property type="entry name" value="MINOR FIMBRIAL SUBUNIT"/>
    <property type="match status" value="1"/>
</dbReference>
<dbReference type="EMBL" id="JAAQYH010000001">
    <property type="protein sequence ID" value="NNA71279.1"/>
    <property type="molecule type" value="Genomic_DNA"/>
</dbReference>
<evidence type="ECO:0000259" key="2">
    <source>
        <dbReference type="Pfam" id="PF00419"/>
    </source>
</evidence>
<accession>A0A7Y1PX86</accession>
<dbReference type="SUPFAM" id="SSF49401">
    <property type="entry name" value="Bacterial adhesins"/>
    <property type="match status" value="1"/>
</dbReference>